<dbReference type="EMBL" id="VWSG01000004">
    <property type="protein sequence ID" value="KAA5535498.1"/>
    <property type="molecule type" value="Genomic_DNA"/>
</dbReference>
<dbReference type="AlphaFoldDB" id="A0A5M6CJW4"/>
<proteinExistence type="predicted"/>
<accession>A0A5M6CJW4</accession>
<keyword evidence="2" id="KW-1185">Reference proteome</keyword>
<gene>
    <name evidence="1" type="ORF">F0460_06870</name>
</gene>
<dbReference type="Proteomes" id="UP000325141">
    <property type="component" value="Unassembled WGS sequence"/>
</dbReference>
<evidence type="ECO:0000313" key="1">
    <source>
        <dbReference type="EMBL" id="KAA5535498.1"/>
    </source>
</evidence>
<name>A0A5M6CJW4_9FLAO</name>
<protein>
    <submittedName>
        <fullName evidence="1">Uncharacterized protein</fullName>
    </submittedName>
</protein>
<evidence type="ECO:0000313" key="2">
    <source>
        <dbReference type="Proteomes" id="UP000325141"/>
    </source>
</evidence>
<organism evidence="1 2">
    <name type="scientific">Paenimyroides baculatum</name>
    <dbReference type="NCBI Taxonomy" id="2608000"/>
    <lineage>
        <taxon>Bacteria</taxon>
        <taxon>Pseudomonadati</taxon>
        <taxon>Bacteroidota</taxon>
        <taxon>Flavobacteriia</taxon>
        <taxon>Flavobacteriales</taxon>
        <taxon>Flavobacteriaceae</taxon>
        <taxon>Paenimyroides</taxon>
    </lineage>
</organism>
<dbReference type="RefSeq" id="WP_150011584.1">
    <property type="nucleotide sequence ID" value="NZ_VWSG01000004.1"/>
</dbReference>
<comment type="caution">
    <text evidence="1">The sequence shown here is derived from an EMBL/GenBank/DDBJ whole genome shotgun (WGS) entry which is preliminary data.</text>
</comment>
<reference evidence="1 2" key="1">
    <citation type="submission" date="2019-09" db="EMBL/GenBank/DDBJ databases">
        <title>Genome sequence and assembly of Flavobacterium sp.</title>
        <authorList>
            <person name="Chhetri G."/>
        </authorList>
    </citation>
    <scope>NUCLEOTIDE SEQUENCE [LARGE SCALE GENOMIC DNA]</scope>
    <source>
        <strain evidence="1 2">SNL9</strain>
    </source>
</reference>
<sequence length="77" mass="8908">MIDDSKVILFKNENEYQNYLKGLKVQIYKLFLTNEEADFLKSSCNKIKANIYGTFDKNSKEPDSYNGSFSNICIIPI</sequence>